<evidence type="ECO:0000313" key="1">
    <source>
        <dbReference type="EMBL" id="MBX10785.1"/>
    </source>
</evidence>
<proteinExistence type="predicted"/>
<reference evidence="1" key="1">
    <citation type="submission" date="2018-02" db="EMBL/GenBank/DDBJ databases">
        <title>Rhizophora mucronata_Transcriptome.</title>
        <authorList>
            <person name="Meera S.P."/>
            <person name="Sreeshan A."/>
            <person name="Augustine A."/>
        </authorList>
    </citation>
    <scope>NUCLEOTIDE SEQUENCE</scope>
    <source>
        <tissue evidence="1">Leaf</tissue>
    </source>
</reference>
<dbReference type="EMBL" id="GGEC01030301">
    <property type="protein sequence ID" value="MBX10785.1"/>
    <property type="molecule type" value="Transcribed_RNA"/>
</dbReference>
<accession>A0A2P2KYJ8</accession>
<dbReference type="AlphaFoldDB" id="A0A2P2KYJ8"/>
<organism evidence="1">
    <name type="scientific">Rhizophora mucronata</name>
    <name type="common">Asiatic mangrove</name>
    <dbReference type="NCBI Taxonomy" id="61149"/>
    <lineage>
        <taxon>Eukaryota</taxon>
        <taxon>Viridiplantae</taxon>
        <taxon>Streptophyta</taxon>
        <taxon>Embryophyta</taxon>
        <taxon>Tracheophyta</taxon>
        <taxon>Spermatophyta</taxon>
        <taxon>Magnoliopsida</taxon>
        <taxon>eudicotyledons</taxon>
        <taxon>Gunneridae</taxon>
        <taxon>Pentapetalae</taxon>
        <taxon>rosids</taxon>
        <taxon>fabids</taxon>
        <taxon>Malpighiales</taxon>
        <taxon>Rhizophoraceae</taxon>
        <taxon>Rhizophora</taxon>
    </lineage>
</organism>
<protein>
    <submittedName>
        <fullName evidence="1">Uncharacterized protein</fullName>
    </submittedName>
</protein>
<sequence length="19" mass="2143">MPKFDLFPVDLSLVLPLTP</sequence>
<name>A0A2P2KYJ8_RHIMU</name>